<dbReference type="eggNOG" id="KOG2058">
    <property type="taxonomic scope" value="Eukaryota"/>
</dbReference>
<dbReference type="InterPro" id="IPR050302">
    <property type="entry name" value="Rab_GAP_TBC_domain"/>
</dbReference>
<dbReference type="PANTHER" id="PTHR47219:SF20">
    <property type="entry name" value="TBC1 DOMAIN FAMILY MEMBER 2B"/>
    <property type="match status" value="1"/>
</dbReference>
<evidence type="ECO:0000313" key="3">
    <source>
        <dbReference type="EMBL" id="EMF11315.1"/>
    </source>
</evidence>
<dbReference type="SMART" id="SM00164">
    <property type="entry name" value="TBC"/>
    <property type="match status" value="1"/>
</dbReference>
<dbReference type="PROSITE" id="PS50086">
    <property type="entry name" value="TBC_RABGAP"/>
    <property type="match status" value="1"/>
</dbReference>
<name>M3AX68_SPHMS</name>
<evidence type="ECO:0000313" key="4">
    <source>
        <dbReference type="Proteomes" id="UP000016931"/>
    </source>
</evidence>
<feature type="compositionally biased region" description="Polar residues" evidence="1">
    <location>
        <begin position="596"/>
        <end position="608"/>
    </location>
</feature>
<dbReference type="GO" id="GO:0031267">
    <property type="term" value="F:small GTPase binding"/>
    <property type="evidence" value="ECO:0007669"/>
    <property type="project" value="TreeGrafter"/>
</dbReference>
<keyword evidence="4" id="KW-1185">Reference proteome</keyword>
<dbReference type="Gene3D" id="1.10.10.750">
    <property type="entry name" value="Ypt/Rab-GAP domain of gyp1p, domain 1"/>
    <property type="match status" value="1"/>
</dbReference>
<dbReference type="SUPFAM" id="SSF47923">
    <property type="entry name" value="Ypt/Rab-GAP domain of gyp1p"/>
    <property type="match status" value="2"/>
</dbReference>
<dbReference type="Gene3D" id="1.10.472.80">
    <property type="entry name" value="Ypt/Rab-GAP domain of gyp1p, domain 3"/>
    <property type="match status" value="1"/>
</dbReference>
<feature type="region of interest" description="Disordered" evidence="1">
    <location>
        <begin position="302"/>
        <end position="380"/>
    </location>
</feature>
<feature type="region of interest" description="Disordered" evidence="1">
    <location>
        <begin position="151"/>
        <end position="236"/>
    </location>
</feature>
<feature type="region of interest" description="Disordered" evidence="1">
    <location>
        <begin position="28"/>
        <end position="61"/>
    </location>
</feature>
<dbReference type="OrthoDB" id="294251at2759"/>
<reference evidence="3 4" key="1">
    <citation type="journal article" date="2012" name="PLoS Pathog.">
        <title>Diverse lifestyles and strategies of plant pathogenesis encoded in the genomes of eighteen Dothideomycetes fungi.</title>
        <authorList>
            <person name="Ohm R.A."/>
            <person name="Feau N."/>
            <person name="Henrissat B."/>
            <person name="Schoch C.L."/>
            <person name="Horwitz B.A."/>
            <person name="Barry K.W."/>
            <person name="Condon B.J."/>
            <person name="Copeland A.C."/>
            <person name="Dhillon B."/>
            <person name="Glaser F."/>
            <person name="Hesse C.N."/>
            <person name="Kosti I."/>
            <person name="LaButti K."/>
            <person name="Lindquist E.A."/>
            <person name="Lucas S."/>
            <person name="Salamov A.A."/>
            <person name="Bradshaw R.E."/>
            <person name="Ciuffetti L."/>
            <person name="Hamelin R.C."/>
            <person name="Kema G.H.J."/>
            <person name="Lawrence C."/>
            <person name="Scott J.A."/>
            <person name="Spatafora J.W."/>
            <person name="Turgeon B.G."/>
            <person name="de Wit P.J.G.M."/>
            <person name="Zhong S."/>
            <person name="Goodwin S.B."/>
            <person name="Grigoriev I.V."/>
        </authorList>
    </citation>
    <scope>NUCLEOTIDE SEQUENCE [LARGE SCALE GENOMIC DNA]</scope>
    <source>
        <strain evidence="3 4">SO2202</strain>
    </source>
</reference>
<accession>M3AX68</accession>
<dbReference type="EMBL" id="KB456266">
    <property type="protein sequence ID" value="EMF11315.1"/>
    <property type="molecule type" value="Genomic_DNA"/>
</dbReference>
<dbReference type="HOGENOM" id="CLU_005350_3_2_1"/>
<dbReference type="PANTHER" id="PTHR47219">
    <property type="entry name" value="RAB GTPASE-ACTIVATING PROTEIN 1-LIKE"/>
    <property type="match status" value="1"/>
</dbReference>
<dbReference type="STRING" id="692275.M3AX68"/>
<dbReference type="AlphaFoldDB" id="M3AX68"/>
<feature type="compositionally biased region" description="Basic and acidic residues" evidence="1">
    <location>
        <begin position="346"/>
        <end position="359"/>
    </location>
</feature>
<dbReference type="InterPro" id="IPR000195">
    <property type="entry name" value="Rab-GAP-TBC_dom"/>
</dbReference>
<dbReference type="InterPro" id="IPR035969">
    <property type="entry name" value="Rab-GAP_TBC_sf"/>
</dbReference>
<feature type="region of interest" description="Disordered" evidence="1">
    <location>
        <begin position="414"/>
        <end position="438"/>
    </location>
</feature>
<feature type="region of interest" description="Disordered" evidence="1">
    <location>
        <begin position="548"/>
        <end position="628"/>
    </location>
</feature>
<feature type="domain" description="Rab-GAP TBC" evidence="2">
    <location>
        <begin position="504"/>
        <end position="781"/>
    </location>
</feature>
<dbReference type="RefSeq" id="XP_016759436.1">
    <property type="nucleotide sequence ID" value="XM_016906066.1"/>
</dbReference>
<dbReference type="Proteomes" id="UP000016931">
    <property type="component" value="Unassembled WGS sequence"/>
</dbReference>
<proteinExistence type="predicted"/>
<sequence>MPSHMVEDQQRAWQPEHTLSVAEALQEAMDDGAAYDRPEQPRTMGSFSPRDMPAPEPHLPLRKSSAANRMQARKGPIPKPIFAPTHHHQVQGFGPSPVQPVPCIDQVQASSVHAFSKEQRVPYRPAMAVLESQQQVLPYTKDLPQLPPDAAQIRYRSPSSPVQSLSTDHADSPASSSIRKRAKSLKHTKVAGDGLRNIRNRISGRARAGQSHSSPGILTPDTHSSSKASPAVPDNEVRDSFRSALTSHSSFGNASSVLTTQTTHTSLSSTTDNDFVRIRTTDYDEGGLTDLDMSVDDVLGMYEDGFESGTGSLRPSPRPSMQSATRPSLDARPGSARPAQVAARTSADRRSVKSLDRPHSQPRASTLAPERPNAAHRRSHSASILIVGVKRASLRGISPALPLAAAQPGIEESSAEQIVPAQSLGSRPPTVEPDVPPRDRYGFKKVSHYVTARMYDDWNKDYSQYLERRRKKWYAMMHQYGYETEPAIRFPQKSEKVKRYVRKGIPPEFRGAAWWYYARGPRELAKNPFIYRELTDRVDNGALTDNDREHIERDLHRTFPDNVRFKPDPTTMHDAQAGAGGGTTTKEGSNLKDETLATSADTSETGSPESAAKKKNKKRHTDEPETPILQSLRRVLQAFAVHRPEVGYCQSLNFIAGLLLLFLSKDDSDLEEAETKAFILLNIVTTQHLPSTHGVSLEGANIDIGVLMSCIRDSLPAIWNKLDDQKELNAIGAAATMAGGVGGLRLPTVSLATTAWFMSLFVGTLPIESVLRVWDCLFLDGSKTLFRIALAIFKHSEDQILRVSDPMEIFQVVQSEPRKMLDINTLMDCCYKRRAGFASISQDIVERRRRERRQIMQEGMMKQGLAAKSDDMVRRMRTRLRTRGGMRVAS</sequence>
<feature type="compositionally biased region" description="Polar residues" evidence="1">
    <location>
        <begin position="309"/>
        <end position="326"/>
    </location>
</feature>
<gene>
    <name evidence="3" type="ORF">SEPMUDRAFT_150284</name>
</gene>
<dbReference type="OMA" id="ETFHILL"/>
<feature type="compositionally biased region" description="Polar residues" evidence="1">
    <location>
        <begin position="210"/>
        <end position="228"/>
    </location>
</feature>
<protein>
    <submittedName>
        <fullName evidence="3">RabGAP/TBC</fullName>
    </submittedName>
</protein>
<organism evidence="3 4">
    <name type="scientific">Sphaerulina musiva (strain SO2202)</name>
    <name type="common">Poplar stem canker fungus</name>
    <name type="synonym">Septoria musiva</name>
    <dbReference type="NCBI Taxonomy" id="692275"/>
    <lineage>
        <taxon>Eukaryota</taxon>
        <taxon>Fungi</taxon>
        <taxon>Dikarya</taxon>
        <taxon>Ascomycota</taxon>
        <taxon>Pezizomycotina</taxon>
        <taxon>Dothideomycetes</taxon>
        <taxon>Dothideomycetidae</taxon>
        <taxon>Mycosphaerellales</taxon>
        <taxon>Mycosphaerellaceae</taxon>
        <taxon>Sphaerulina</taxon>
    </lineage>
</organism>
<dbReference type="GO" id="GO:0005096">
    <property type="term" value="F:GTPase activator activity"/>
    <property type="evidence" value="ECO:0007669"/>
    <property type="project" value="TreeGrafter"/>
</dbReference>
<feature type="compositionally biased region" description="Basic and acidic residues" evidence="1">
    <location>
        <begin position="548"/>
        <end position="567"/>
    </location>
</feature>
<dbReference type="Gene3D" id="1.10.8.270">
    <property type="entry name" value="putative rabgap domain of human tbc1 domain family member 14 like domains"/>
    <property type="match status" value="1"/>
</dbReference>
<dbReference type="GeneID" id="27903203"/>
<feature type="compositionally biased region" description="Basic residues" evidence="1">
    <location>
        <begin position="178"/>
        <end position="189"/>
    </location>
</feature>
<evidence type="ECO:0000259" key="2">
    <source>
        <dbReference type="PROSITE" id="PS50086"/>
    </source>
</evidence>
<evidence type="ECO:0000256" key="1">
    <source>
        <dbReference type="SAM" id="MobiDB-lite"/>
    </source>
</evidence>
<feature type="compositionally biased region" description="Polar residues" evidence="1">
    <location>
        <begin position="157"/>
        <end position="177"/>
    </location>
</feature>
<dbReference type="Pfam" id="PF00566">
    <property type="entry name" value="RabGAP-TBC"/>
    <property type="match status" value="1"/>
</dbReference>